<dbReference type="InterPro" id="IPR001509">
    <property type="entry name" value="Epimerase_deHydtase"/>
</dbReference>
<dbReference type="PANTHER" id="PTHR43245:SF13">
    <property type="entry name" value="UDP-D-APIOSE_UDP-D-XYLOSE SYNTHASE 2"/>
    <property type="match status" value="1"/>
</dbReference>
<feature type="domain" description="NAD-dependent epimerase/dehydratase" evidence="2">
    <location>
        <begin position="3"/>
        <end position="237"/>
    </location>
</feature>
<dbReference type="eggNOG" id="COG0451">
    <property type="taxonomic scope" value="Bacteria"/>
</dbReference>
<protein>
    <submittedName>
        <fullName evidence="3">Nucleoside-diphosphate-sugar epimerase</fullName>
    </submittedName>
</protein>
<dbReference type="SUPFAM" id="SSF51735">
    <property type="entry name" value="NAD(P)-binding Rossmann-fold domains"/>
    <property type="match status" value="1"/>
</dbReference>
<dbReference type="Gene3D" id="3.40.50.720">
    <property type="entry name" value="NAD(P)-binding Rossmann-like Domain"/>
    <property type="match status" value="1"/>
</dbReference>
<evidence type="ECO:0000313" key="4">
    <source>
        <dbReference type="Proteomes" id="UP000010798"/>
    </source>
</evidence>
<sequence length="474" mass="51758">MKVLIIGGTNFIGPPLVRRLVGLGHEVAVFHQGQTQADLPLGVEHVLGNRHHLGAHADEFRRFGPEVVVDMIAYIEADAAGLVETFRGLARRTVVVSSADVYRAYGRFIGTEDGPVEPTPLTEESPLRTDLFPYRSHAQGPDDFFHTYDKIPVEQVVINEPDLPGTVLRLPMVHGPGDPYRRLSAYLKRMDDGRPAIVLDEAMARWKCPRGYVENVAAAITLAVVDERATGRTYNVADPVAFDEAEWVRRLGGVVGWRGRVETVPGDRISLPYRMGQGIDMNSDRIRRELGYAEPVPPGEALEQTINWERANPPTTVQSFGLLGYEAEDELLAGSGPGLLVGQCKPGEEPVEFLRTTVETINGMVGSQFLDPQRIAHGLDPPSNGPGSWNNRESRGNSRGGASRAVRNACQRSASSPNRVRLASVSPARSNALSSTNSLTERWATCAAAWSVSFASGESRKSSFALRTDRSDMV</sequence>
<name>L0DK54_SINAD</name>
<dbReference type="OrthoDB" id="9811743at2"/>
<reference evidence="3 4" key="1">
    <citation type="submission" date="2012-02" db="EMBL/GenBank/DDBJ databases">
        <title>Complete sequence of chromosome of Singulisphaera acidiphila DSM 18658.</title>
        <authorList>
            <consortium name="US DOE Joint Genome Institute (JGI-PGF)"/>
            <person name="Lucas S."/>
            <person name="Copeland A."/>
            <person name="Lapidus A."/>
            <person name="Glavina del Rio T."/>
            <person name="Dalin E."/>
            <person name="Tice H."/>
            <person name="Bruce D."/>
            <person name="Goodwin L."/>
            <person name="Pitluck S."/>
            <person name="Peters L."/>
            <person name="Ovchinnikova G."/>
            <person name="Chertkov O."/>
            <person name="Kyrpides N."/>
            <person name="Mavromatis K."/>
            <person name="Ivanova N."/>
            <person name="Brettin T."/>
            <person name="Detter J.C."/>
            <person name="Han C."/>
            <person name="Larimer F."/>
            <person name="Land M."/>
            <person name="Hauser L."/>
            <person name="Markowitz V."/>
            <person name="Cheng J.-F."/>
            <person name="Hugenholtz P."/>
            <person name="Woyke T."/>
            <person name="Wu D."/>
            <person name="Tindall B."/>
            <person name="Pomrenke H."/>
            <person name="Brambilla E."/>
            <person name="Klenk H.-P."/>
            <person name="Eisen J.A."/>
        </authorList>
    </citation>
    <scope>NUCLEOTIDE SEQUENCE [LARGE SCALE GENOMIC DNA]</scope>
    <source>
        <strain evidence="4">ATCC BAA-1392 / DSM 18658 / VKM B-2454 / MOB10</strain>
    </source>
</reference>
<accession>L0DK54</accession>
<dbReference type="HOGENOM" id="CLU_045675_0_0_0"/>
<keyword evidence="4" id="KW-1185">Reference proteome</keyword>
<proteinExistence type="predicted"/>
<dbReference type="EMBL" id="CP003364">
    <property type="protein sequence ID" value="AGA29637.1"/>
    <property type="molecule type" value="Genomic_DNA"/>
</dbReference>
<evidence type="ECO:0000259" key="2">
    <source>
        <dbReference type="Pfam" id="PF01370"/>
    </source>
</evidence>
<dbReference type="InterPro" id="IPR036291">
    <property type="entry name" value="NAD(P)-bd_dom_sf"/>
</dbReference>
<evidence type="ECO:0000256" key="1">
    <source>
        <dbReference type="SAM" id="MobiDB-lite"/>
    </source>
</evidence>
<dbReference type="KEGG" id="saci:Sinac_5493"/>
<dbReference type="STRING" id="886293.Sinac_5493"/>
<dbReference type="AlphaFoldDB" id="L0DK54"/>
<feature type="region of interest" description="Disordered" evidence="1">
    <location>
        <begin position="374"/>
        <end position="437"/>
    </location>
</feature>
<organism evidence="3 4">
    <name type="scientific">Singulisphaera acidiphila (strain ATCC BAA-1392 / DSM 18658 / VKM B-2454 / MOB10)</name>
    <dbReference type="NCBI Taxonomy" id="886293"/>
    <lineage>
        <taxon>Bacteria</taxon>
        <taxon>Pseudomonadati</taxon>
        <taxon>Planctomycetota</taxon>
        <taxon>Planctomycetia</taxon>
        <taxon>Isosphaerales</taxon>
        <taxon>Isosphaeraceae</taxon>
        <taxon>Singulisphaera</taxon>
    </lineage>
</organism>
<gene>
    <name evidence="3" type="ordered locus">Sinac_5493</name>
</gene>
<dbReference type="PANTHER" id="PTHR43245">
    <property type="entry name" value="BIFUNCTIONAL POLYMYXIN RESISTANCE PROTEIN ARNA"/>
    <property type="match status" value="1"/>
</dbReference>
<dbReference type="InterPro" id="IPR050177">
    <property type="entry name" value="Lipid_A_modif_metabolic_enz"/>
</dbReference>
<feature type="compositionally biased region" description="Polar residues" evidence="1">
    <location>
        <begin position="427"/>
        <end position="437"/>
    </location>
</feature>
<dbReference type="Pfam" id="PF01370">
    <property type="entry name" value="Epimerase"/>
    <property type="match status" value="1"/>
</dbReference>
<evidence type="ECO:0000313" key="3">
    <source>
        <dbReference type="EMBL" id="AGA29637.1"/>
    </source>
</evidence>
<dbReference type="Proteomes" id="UP000010798">
    <property type="component" value="Chromosome"/>
</dbReference>